<dbReference type="GO" id="GO:0004190">
    <property type="term" value="F:aspartic-type endopeptidase activity"/>
    <property type="evidence" value="ECO:0007669"/>
    <property type="project" value="UniProtKB-KW"/>
</dbReference>
<feature type="disulfide bond" evidence="12">
    <location>
        <begin position="92"/>
        <end position="136"/>
    </location>
</feature>
<dbReference type="EMBL" id="UYSL01020048">
    <property type="protein sequence ID" value="VDL72349.1"/>
    <property type="molecule type" value="Genomic_DNA"/>
</dbReference>
<dbReference type="PROSITE" id="PS00141">
    <property type="entry name" value="ASP_PROTEASE"/>
    <property type="match status" value="1"/>
</dbReference>
<organism evidence="17">
    <name type="scientific">Nippostrongylus brasiliensis</name>
    <name type="common">Rat hookworm</name>
    <dbReference type="NCBI Taxonomy" id="27835"/>
    <lineage>
        <taxon>Eukaryota</taxon>
        <taxon>Metazoa</taxon>
        <taxon>Ecdysozoa</taxon>
        <taxon>Nematoda</taxon>
        <taxon>Chromadorea</taxon>
        <taxon>Rhabditida</taxon>
        <taxon>Rhabditina</taxon>
        <taxon>Rhabditomorpha</taxon>
        <taxon>Strongyloidea</taxon>
        <taxon>Heligmosomidae</taxon>
        <taxon>Nippostrongylus</taxon>
    </lineage>
</organism>
<reference evidence="17" key="1">
    <citation type="submission" date="2016-04" db="UniProtKB">
        <authorList>
            <consortium name="WormBaseParasite"/>
        </authorList>
    </citation>
    <scope>IDENTIFICATION</scope>
</reference>
<keyword evidence="4 13" id="KW-0645">Protease</keyword>
<feature type="domain" description="Peptidase A1" evidence="14">
    <location>
        <begin position="61"/>
        <end position="413"/>
    </location>
</feature>
<dbReference type="CDD" id="cd05471">
    <property type="entry name" value="pepsin_like"/>
    <property type="match status" value="1"/>
</dbReference>
<dbReference type="InterPro" id="IPR034164">
    <property type="entry name" value="Pepsin-like_dom"/>
</dbReference>
<evidence type="ECO:0000256" key="8">
    <source>
        <dbReference type="ARBA" id="ARBA00023145"/>
    </source>
</evidence>
<evidence type="ECO:0000256" key="13">
    <source>
        <dbReference type="RuleBase" id="RU000454"/>
    </source>
</evidence>
<name>A0A158QYN7_NIPBR</name>
<dbReference type="GO" id="GO:0005576">
    <property type="term" value="C:extracellular region"/>
    <property type="evidence" value="ECO:0007669"/>
    <property type="project" value="UniProtKB-SubCell"/>
</dbReference>
<dbReference type="Gene3D" id="2.40.70.10">
    <property type="entry name" value="Acid Proteases"/>
    <property type="match status" value="2"/>
</dbReference>
<evidence type="ECO:0000259" key="14">
    <source>
        <dbReference type="PROSITE" id="PS51767"/>
    </source>
</evidence>
<evidence type="ECO:0000256" key="3">
    <source>
        <dbReference type="ARBA" id="ARBA00022525"/>
    </source>
</evidence>
<dbReference type="PRINTS" id="PR00792">
    <property type="entry name" value="PEPSIN"/>
</dbReference>
<comment type="subcellular location">
    <subcellularLocation>
        <location evidence="1">Secreted</location>
    </subcellularLocation>
</comment>
<evidence type="ECO:0000256" key="7">
    <source>
        <dbReference type="ARBA" id="ARBA00022801"/>
    </source>
</evidence>
<feature type="active site" evidence="11">
    <location>
        <position position="79"/>
    </location>
</feature>
<proteinExistence type="inferred from homology"/>
<dbReference type="InterPro" id="IPR001461">
    <property type="entry name" value="Aspartic_peptidase_A1"/>
</dbReference>
<dbReference type="Proteomes" id="UP000271162">
    <property type="component" value="Unassembled WGS sequence"/>
</dbReference>
<evidence type="ECO:0000256" key="10">
    <source>
        <dbReference type="ARBA" id="ARBA00023180"/>
    </source>
</evidence>
<dbReference type="GO" id="GO:0006508">
    <property type="term" value="P:proteolysis"/>
    <property type="evidence" value="ECO:0007669"/>
    <property type="project" value="UniProtKB-KW"/>
</dbReference>
<keyword evidence="9 12" id="KW-1015">Disulfide bond</keyword>
<evidence type="ECO:0000256" key="9">
    <source>
        <dbReference type="ARBA" id="ARBA00023157"/>
    </source>
</evidence>
<evidence type="ECO:0000256" key="5">
    <source>
        <dbReference type="ARBA" id="ARBA00022729"/>
    </source>
</evidence>
<dbReference type="Pfam" id="PF00026">
    <property type="entry name" value="Asp"/>
    <property type="match status" value="1"/>
</dbReference>
<evidence type="ECO:0000256" key="6">
    <source>
        <dbReference type="ARBA" id="ARBA00022750"/>
    </source>
</evidence>
<dbReference type="SUPFAM" id="SSF50630">
    <property type="entry name" value="Acid proteases"/>
    <property type="match status" value="1"/>
</dbReference>
<protein>
    <submittedName>
        <fullName evidence="17">Peptidase A1 domain-containing protein</fullName>
    </submittedName>
</protein>
<dbReference type="GO" id="GO:0005764">
    <property type="term" value="C:lysosome"/>
    <property type="evidence" value="ECO:0007669"/>
    <property type="project" value="TreeGrafter"/>
</dbReference>
<keyword evidence="10" id="KW-0325">Glycoprotein</keyword>
<dbReference type="OMA" id="LFPMDFG"/>
<comment type="similarity">
    <text evidence="2 13">Belongs to the peptidase A1 family.</text>
</comment>
<sequence length="418" mass="45051">MAGVYQVPLVKVESQRTKMMRAGTWARYVEERNTVRSVLHLMQASGGPFQQRVNDYEDAEYLGNITIGTPEQEFRVVLDTGSANLWVPDVSCGGGGRGGGCESAACKIGFLCPYMCEDQSCCSNDVYLRGRTNNACDGKDSFDASKSKTYRKDGRKWSIQYGTGSASGFLGMDVVRFGSPGTDQLVVPNTVFGQATYLAPFFAGQAIDGILGLAFTSIAVKGVTPPFINAINQGLVDQPIFTVFMKHVGDNVNVDGGVYTYGGLDTENCGPVIAYQPLSSATYWQFTMSGVRSGRFNLQKNYQVISDTGTSFIGAPYNAAQGIARAVGAQFDQQNQVYFIDCDANPSVDLIIGGRAYTLSGRNLVVPAGNGYCLLPIFGMNGGGFGPAWILGDPFIRQYCNVHDVAQQRIGFANSLQK</sequence>
<dbReference type="PANTHER" id="PTHR47966:SF45">
    <property type="entry name" value="PEPTIDASE A1 DOMAIN-CONTAINING PROTEIN"/>
    <property type="match status" value="1"/>
</dbReference>
<dbReference type="PANTHER" id="PTHR47966">
    <property type="entry name" value="BETA-SITE APP-CLEAVING ENZYME, ISOFORM A-RELATED"/>
    <property type="match status" value="1"/>
</dbReference>
<dbReference type="FunFam" id="2.40.70.10:FF:000058">
    <property type="entry name" value="ASpartyl Protease"/>
    <property type="match status" value="1"/>
</dbReference>
<feature type="active site" evidence="11">
    <location>
        <position position="307"/>
    </location>
</feature>
<evidence type="ECO:0000256" key="4">
    <source>
        <dbReference type="ARBA" id="ARBA00022670"/>
    </source>
</evidence>
<keyword evidence="8" id="KW-0865">Zymogen</keyword>
<keyword evidence="3" id="KW-0964">Secreted</keyword>
<dbReference type="InterPro" id="IPR021109">
    <property type="entry name" value="Peptidase_aspartic_dom_sf"/>
</dbReference>
<dbReference type="AlphaFoldDB" id="A0A158QYN7"/>
<accession>A0A158QYN7</accession>
<keyword evidence="6 13" id="KW-0064">Aspartyl protease</keyword>
<evidence type="ECO:0000256" key="11">
    <source>
        <dbReference type="PIRSR" id="PIRSR601461-1"/>
    </source>
</evidence>
<dbReference type="InterPro" id="IPR033121">
    <property type="entry name" value="PEPTIDASE_A1"/>
</dbReference>
<evidence type="ECO:0000256" key="2">
    <source>
        <dbReference type="ARBA" id="ARBA00007447"/>
    </source>
</evidence>
<keyword evidence="16" id="KW-1185">Reference proteome</keyword>
<reference evidence="15 16" key="2">
    <citation type="submission" date="2018-11" db="EMBL/GenBank/DDBJ databases">
        <authorList>
            <consortium name="Pathogen Informatics"/>
        </authorList>
    </citation>
    <scope>NUCLEOTIDE SEQUENCE [LARGE SCALE GENOMIC DNA]</scope>
</reference>
<evidence type="ECO:0000313" key="16">
    <source>
        <dbReference type="Proteomes" id="UP000271162"/>
    </source>
</evidence>
<dbReference type="WBParaSite" id="NBR_0000875901-mRNA-1">
    <property type="protein sequence ID" value="NBR_0000875901-mRNA-1"/>
    <property type="gene ID" value="NBR_0000875901"/>
</dbReference>
<dbReference type="PROSITE" id="PS51767">
    <property type="entry name" value="PEPTIDASE_A1"/>
    <property type="match status" value="1"/>
</dbReference>
<dbReference type="STRING" id="27835.A0A158QYN7"/>
<keyword evidence="7 13" id="KW-0378">Hydrolase</keyword>
<evidence type="ECO:0000256" key="12">
    <source>
        <dbReference type="PIRSR" id="PIRSR601461-2"/>
    </source>
</evidence>
<evidence type="ECO:0000256" key="1">
    <source>
        <dbReference type="ARBA" id="ARBA00004613"/>
    </source>
</evidence>
<evidence type="ECO:0000313" key="17">
    <source>
        <dbReference type="WBParaSite" id="NBR_0000875901-mRNA-1"/>
    </source>
</evidence>
<keyword evidence="5" id="KW-0732">Signal</keyword>
<evidence type="ECO:0000313" key="15">
    <source>
        <dbReference type="EMBL" id="VDL72349.1"/>
    </source>
</evidence>
<dbReference type="InterPro" id="IPR001969">
    <property type="entry name" value="Aspartic_peptidase_AS"/>
</dbReference>
<gene>
    <name evidence="15" type="ORF">NBR_LOCUS8760</name>
</gene>